<dbReference type="RefSeq" id="WP_130843425.1">
    <property type="nucleotide sequence ID" value="NZ_BJDY01000002.1"/>
</dbReference>
<reference evidence="2 3" key="1">
    <citation type="submission" date="2018-11" db="EMBL/GenBank/DDBJ databases">
        <authorList>
            <person name="Wuyts S."/>
        </authorList>
    </citation>
    <scope>NUCLEOTIDE SEQUENCE [LARGE SCALE GENOMIC DNA]</scope>
    <source>
        <strain evidence="2">Lactobacillus mudanjiangensis AMBF249</strain>
    </source>
</reference>
<dbReference type="Pfam" id="PF12730">
    <property type="entry name" value="ABC2_membrane_4"/>
    <property type="match status" value="1"/>
</dbReference>
<feature type="transmembrane region" description="Helical" evidence="1">
    <location>
        <begin position="146"/>
        <end position="163"/>
    </location>
</feature>
<name>A0A660E4S5_9LACO</name>
<feature type="transmembrane region" description="Helical" evidence="1">
    <location>
        <begin position="51"/>
        <end position="74"/>
    </location>
</feature>
<keyword evidence="1" id="KW-1133">Transmembrane helix</keyword>
<dbReference type="PANTHER" id="PTHR37305:SF1">
    <property type="entry name" value="MEMBRANE PROTEIN"/>
    <property type="match status" value="1"/>
</dbReference>
<evidence type="ECO:0000313" key="3">
    <source>
        <dbReference type="Proteomes" id="UP000289996"/>
    </source>
</evidence>
<organism evidence="2 3">
    <name type="scientific">Lactiplantibacillus mudanjiangensis</name>
    <dbReference type="NCBI Taxonomy" id="1296538"/>
    <lineage>
        <taxon>Bacteria</taxon>
        <taxon>Bacillati</taxon>
        <taxon>Bacillota</taxon>
        <taxon>Bacilli</taxon>
        <taxon>Lactobacillales</taxon>
        <taxon>Lactobacillaceae</taxon>
        <taxon>Lactiplantibacillus</taxon>
    </lineage>
</organism>
<keyword evidence="1" id="KW-0812">Transmembrane</keyword>
<dbReference type="PANTHER" id="PTHR37305">
    <property type="entry name" value="INTEGRAL MEMBRANE PROTEIN-RELATED"/>
    <property type="match status" value="1"/>
</dbReference>
<dbReference type="AlphaFoldDB" id="A0A660E4S5"/>
<dbReference type="Proteomes" id="UP000289996">
    <property type="component" value="Unassembled WGS sequence"/>
</dbReference>
<evidence type="ECO:0000256" key="1">
    <source>
        <dbReference type="SAM" id="Phobius"/>
    </source>
</evidence>
<feature type="transmembrane region" description="Helical" evidence="1">
    <location>
        <begin position="20"/>
        <end position="39"/>
    </location>
</feature>
<accession>A0A660E4S5</accession>
<keyword evidence="3" id="KW-1185">Reference proteome</keyword>
<keyword evidence="1" id="KW-0472">Membrane</keyword>
<gene>
    <name evidence="2" type="ORF">MUDAN_MDHGFNIF_01939</name>
</gene>
<protein>
    <submittedName>
        <fullName evidence="2">ABC transporter permease [Lactobacillus johnsonii]</fullName>
    </submittedName>
</protein>
<feature type="transmembrane region" description="Helical" evidence="1">
    <location>
        <begin position="170"/>
        <end position="189"/>
    </location>
</feature>
<dbReference type="EMBL" id="UYIG01000196">
    <property type="protein sequence ID" value="VDG30388.1"/>
    <property type="molecule type" value="Genomic_DNA"/>
</dbReference>
<proteinExistence type="predicted"/>
<feature type="transmembrane region" description="Helical" evidence="1">
    <location>
        <begin position="95"/>
        <end position="126"/>
    </location>
</feature>
<sequence length="236" mass="25493">MLRTKLLALSTVTRIELKKIFASHLIAMTVAAFTALLLIKRGENWTTFSNNALMFLVAVIGLVGFGVISSWVFAREYTDGTFKDLLALPINRATLFAGKLIAIELTAAIVTLLASVITLGLGWLLFPSAITTASVGALVNKIGRTLVLNLLLADFWPLIAVKTKSTIMPAALAFITLIVGIIFASRPLGQVIPWAIPGYLLAHPGNLPIISHLIVWVIADIGILGTLYCWCRQDQA</sequence>
<dbReference type="OrthoDB" id="4336274at2"/>
<feature type="transmembrane region" description="Helical" evidence="1">
    <location>
        <begin position="209"/>
        <end position="231"/>
    </location>
</feature>
<evidence type="ECO:0000313" key="2">
    <source>
        <dbReference type="EMBL" id="VDG30388.1"/>
    </source>
</evidence>